<dbReference type="EMBL" id="JAIWYP010000007">
    <property type="protein sequence ID" value="KAH3796273.1"/>
    <property type="molecule type" value="Genomic_DNA"/>
</dbReference>
<evidence type="ECO:0000313" key="1">
    <source>
        <dbReference type="EMBL" id="KAH3796273.1"/>
    </source>
</evidence>
<comment type="caution">
    <text evidence="1">The sequence shown here is derived from an EMBL/GenBank/DDBJ whole genome shotgun (WGS) entry which is preliminary data.</text>
</comment>
<protein>
    <submittedName>
        <fullName evidence="1">Uncharacterized protein</fullName>
    </submittedName>
</protein>
<organism evidence="1 2">
    <name type="scientific">Dreissena polymorpha</name>
    <name type="common">Zebra mussel</name>
    <name type="synonym">Mytilus polymorpha</name>
    <dbReference type="NCBI Taxonomy" id="45954"/>
    <lineage>
        <taxon>Eukaryota</taxon>
        <taxon>Metazoa</taxon>
        <taxon>Spiralia</taxon>
        <taxon>Lophotrochozoa</taxon>
        <taxon>Mollusca</taxon>
        <taxon>Bivalvia</taxon>
        <taxon>Autobranchia</taxon>
        <taxon>Heteroconchia</taxon>
        <taxon>Euheterodonta</taxon>
        <taxon>Imparidentia</taxon>
        <taxon>Neoheterodontei</taxon>
        <taxon>Myida</taxon>
        <taxon>Dreissenoidea</taxon>
        <taxon>Dreissenidae</taxon>
        <taxon>Dreissena</taxon>
    </lineage>
</organism>
<sequence length="53" mass="6308">MWLLDGNMAVHGNTEFHFSPNYNRIPLFTELQPNYTFHRITTEFHIKMIVGID</sequence>
<dbReference type="Proteomes" id="UP000828390">
    <property type="component" value="Unassembled WGS sequence"/>
</dbReference>
<reference evidence="1" key="2">
    <citation type="submission" date="2020-11" db="EMBL/GenBank/DDBJ databases">
        <authorList>
            <person name="McCartney M.A."/>
            <person name="Auch B."/>
            <person name="Kono T."/>
            <person name="Mallez S."/>
            <person name="Becker A."/>
            <person name="Gohl D.M."/>
            <person name="Silverstein K.A.T."/>
            <person name="Koren S."/>
            <person name="Bechman K.B."/>
            <person name="Herman A."/>
            <person name="Abrahante J.E."/>
            <person name="Garbe J."/>
        </authorList>
    </citation>
    <scope>NUCLEOTIDE SEQUENCE</scope>
    <source>
        <strain evidence="1">Duluth1</strain>
        <tissue evidence="1">Whole animal</tissue>
    </source>
</reference>
<name>A0A9D4FF72_DREPO</name>
<evidence type="ECO:0000313" key="2">
    <source>
        <dbReference type="Proteomes" id="UP000828390"/>
    </source>
</evidence>
<reference evidence="1" key="1">
    <citation type="journal article" date="2019" name="bioRxiv">
        <title>The Genome of the Zebra Mussel, Dreissena polymorpha: A Resource for Invasive Species Research.</title>
        <authorList>
            <person name="McCartney M.A."/>
            <person name="Auch B."/>
            <person name="Kono T."/>
            <person name="Mallez S."/>
            <person name="Zhang Y."/>
            <person name="Obille A."/>
            <person name="Becker A."/>
            <person name="Abrahante J.E."/>
            <person name="Garbe J."/>
            <person name="Badalamenti J.P."/>
            <person name="Herman A."/>
            <person name="Mangelson H."/>
            <person name="Liachko I."/>
            <person name="Sullivan S."/>
            <person name="Sone E.D."/>
            <person name="Koren S."/>
            <person name="Silverstein K.A.T."/>
            <person name="Beckman K.B."/>
            <person name="Gohl D.M."/>
        </authorList>
    </citation>
    <scope>NUCLEOTIDE SEQUENCE</scope>
    <source>
        <strain evidence="1">Duluth1</strain>
        <tissue evidence="1">Whole animal</tissue>
    </source>
</reference>
<proteinExistence type="predicted"/>
<gene>
    <name evidence="1" type="ORF">DPMN_149841</name>
</gene>
<dbReference type="AlphaFoldDB" id="A0A9D4FF72"/>
<keyword evidence="2" id="KW-1185">Reference proteome</keyword>
<accession>A0A9D4FF72</accession>